<proteinExistence type="predicted"/>
<evidence type="ECO:0000256" key="1">
    <source>
        <dbReference type="SAM" id="SignalP"/>
    </source>
</evidence>
<reference evidence="2 3" key="1">
    <citation type="submission" date="2018-10" db="EMBL/GenBank/DDBJ databases">
        <title>Isolation from cow dung.</title>
        <authorList>
            <person name="Ling L."/>
        </authorList>
    </citation>
    <scope>NUCLEOTIDE SEQUENCE [LARGE SCALE GENOMIC DNA]</scope>
    <source>
        <strain evidence="2 3">NEAU-LL90</strain>
    </source>
</reference>
<dbReference type="EMBL" id="RFFH01000002">
    <property type="protein sequence ID" value="RMI34110.1"/>
    <property type="molecule type" value="Genomic_DNA"/>
</dbReference>
<protein>
    <submittedName>
        <fullName evidence="2">Uncharacterized protein</fullName>
    </submittedName>
</protein>
<keyword evidence="1" id="KW-0732">Signal</keyword>
<evidence type="ECO:0000313" key="3">
    <source>
        <dbReference type="Proteomes" id="UP000279275"/>
    </source>
</evidence>
<comment type="caution">
    <text evidence="2">The sequence shown here is derived from an EMBL/GenBank/DDBJ whole genome shotgun (WGS) entry which is preliminary data.</text>
</comment>
<feature type="chain" id="PRO_5018282789" evidence="1">
    <location>
        <begin position="27"/>
        <end position="75"/>
    </location>
</feature>
<sequence length="75" mass="7501">MRIVRASLVTAAVAGAVVTGAGAAQADQTVTANLQFLDCAMTADIMDIPALTAAPPETITVSDEAAAQLRQAGCL</sequence>
<feature type="signal peptide" evidence="1">
    <location>
        <begin position="1"/>
        <end position="26"/>
    </location>
</feature>
<dbReference type="Proteomes" id="UP000279275">
    <property type="component" value="Unassembled WGS sequence"/>
</dbReference>
<accession>A0A3M2LBK5</accession>
<keyword evidence="3" id="KW-1185">Reference proteome</keyword>
<evidence type="ECO:0000313" key="2">
    <source>
        <dbReference type="EMBL" id="RMI34110.1"/>
    </source>
</evidence>
<gene>
    <name evidence="2" type="ORF">EBN03_06680</name>
</gene>
<dbReference type="RefSeq" id="WP_122187035.1">
    <property type="nucleotide sequence ID" value="NZ_RFFH01000002.1"/>
</dbReference>
<name>A0A3M2LBK5_9NOCA</name>
<dbReference type="AlphaFoldDB" id="A0A3M2LBK5"/>
<organism evidence="2 3">
    <name type="scientific">Nocardia stercoris</name>
    <dbReference type="NCBI Taxonomy" id="2483361"/>
    <lineage>
        <taxon>Bacteria</taxon>
        <taxon>Bacillati</taxon>
        <taxon>Actinomycetota</taxon>
        <taxon>Actinomycetes</taxon>
        <taxon>Mycobacteriales</taxon>
        <taxon>Nocardiaceae</taxon>
        <taxon>Nocardia</taxon>
    </lineage>
</organism>